<dbReference type="Pfam" id="PF10356">
    <property type="entry name" value="RRG7"/>
    <property type="match status" value="1"/>
</dbReference>
<dbReference type="InterPro" id="IPR018828">
    <property type="entry name" value="RRG7"/>
</dbReference>
<dbReference type="AlphaFoldDB" id="A0A0L0G2C3"/>
<dbReference type="PANTHER" id="PTHR28133:SF1">
    <property type="entry name" value="REQUIRED FOR RESPIRATORY GROWTH PROTEIN 7, MITOCHONDRIAL"/>
    <property type="match status" value="1"/>
</dbReference>
<dbReference type="eggNOG" id="ENOG502S6ZS">
    <property type="taxonomic scope" value="Eukaryota"/>
</dbReference>
<dbReference type="PANTHER" id="PTHR28133">
    <property type="entry name" value="REQUIRED FOR RESPIRATORY GROWTH PROTEIN 7, MITOCHONDRIAL"/>
    <property type="match status" value="1"/>
</dbReference>
<accession>A0A0L0G2C3</accession>
<dbReference type="GeneID" id="25905256"/>
<dbReference type="OrthoDB" id="20734at2759"/>
<protein>
    <recommendedName>
        <fullName evidence="5">Restriction endonuclease type IV Mrr domain-containing protein</fullName>
    </recommendedName>
</protein>
<proteinExistence type="predicted"/>
<evidence type="ECO:0000313" key="3">
    <source>
        <dbReference type="EMBL" id="KNC82984.1"/>
    </source>
</evidence>
<dbReference type="Gene3D" id="3.40.1350.10">
    <property type="match status" value="1"/>
</dbReference>
<dbReference type="InterPro" id="IPR011856">
    <property type="entry name" value="tRNA_endonuc-like_dom_sf"/>
</dbReference>
<keyword evidence="4" id="KW-1185">Reference proteome</keyword>
<reference evidence="3 4" key="1">
    <citation type="submission" date="2011-02" db="EMBL/GenBank/DDBJ databases">
        <title>The Genome Sequence of Sphaeroforma arctica JP610.</title>
        <authorList>
            <consortium name="The Broad Institute Genome Sequencing Platform"/>
            <person name="Russ C."/>
            <person name="Cuomo C."/>
            <person name="Young S.K."/>
            <person name="Zeng Q."/>
            <person name="Gargeya S."/>
            <person name="Alvarado L."/>
            <person name="Berlin A."/>
            <person name="Chapman S.B."/>
            <person name="Chen Z."/>
            <person name="Freedman E."/>
            <person name="Gellesch M."/>
            <person name="Goldberg J."/>
            <person name="Griggs A."/>
            <person name="Gujja S."/>
            <person name="Heilman E."/>
            <person name="Heiman D."/>
            <person name="Howarth C."/>
            <person name="Mehta T."/>
            <person name="Neiman D."/>
            <person name="Pearson M."/>
            <person name="Roberts A."/>
            <person name="Saif S."/>
            <person name="Shea T."/>
            <person name="Shenoy N."/>
            <person name="Sisk P."/>
            <person name="Stolte C."/>
            <person name="Sykes S."/>
            <person name="White J."/>
            <person name="Yandava C."/>
            <person name="Burger G."/>
            <person name="Gray M.W."/>
            <person name="Holland P.W.H."/>
            <person name="King N."/>
            <person name="Lang F.B.F."/>
            <person name="Roger A.J."/>
            <person name="Ruiz-Trillo I."/>
            <person name="Haas B."/>
            <person name="Nusbaum C."/>
            <person name="Birren B."/>
        </authorList>
    </citation>
    <scope>NUCLEOTIDE SEQUENCE [LARGE SCALE GENOMIC DNA]</scope>
    <source>
        <strain evidence="3 4">JP610</strain>
    </source>
</reference>
<keyword evidence="2" id="KW-0496">Mitochondrion</keyword>
<evidence type="ECO:0000313" key="4">
    <source>
        <dbReference type="Proteomes" id="UP000054560"/>
    </source>
</evidence>
<evidence type="ECO:0008006" key="5">
    <source>
        <dbReference type="Google" id="ProtNLM"/>
    </source>
</evidence>
<dbReference type="GO" id="GO:0003676">
    <property type="term" value="F:nucleic acid binding"/>
    <property type="evidence" value="ECO:0007669"/>
    <property type="project" value="InterPro"/>
</dbReference>
<gene>
    <name evidence="3" type="ORF">SARC_04752</name>
</gene>
<evidence type="ECO:0000256" key="2">
    <source>
        <dbReference type="ARBA" id="ARBA00023128"/>
    </source>
</evidence>
<organism evidence="3 4">
    <name type="scientific">Sphaeroforma arctica JP610</name>
    <dbReference type="NCBI Taxonomy" id="667725"/>
    <lineage>
        <taxon>Eukaryota</taxon>
        <taxon>Ichthyosporea</taxon>
        <taxon>Ichthyophonida</taxon>
        <taxon>Sphaeroforma</taxon>
    </lineage>
</organism>
<dbReference type="Proteomes" id="UP000054560">
    <property type="component" value="Unassembled WGS sequence"/>
</dbReference>
<dbReference type="GO" id="GO:0005739">
    <property type="term" value="C:mitochondrion"/>
    <property type="evidence" value="ECO:0007669"/>
    <property type="project" value="UniProtKB-SubCell"/>
</dbReference>
<dbReference type="EMBL" id="KQ241875">
    <property type="protein sequence ID" value="KNC82984.1"/>
    <property type="molecule type" value="Genomic_DNA"/>
</dbReference>
<dbReference type="RefSeq" id="XP_014156886.1">
    <property type="nucleotide sequence ID" value="XM_014301411.1"/>
</dbReference>
<evidence type="ECO:0000256" key="1">
    <source>
        <dbReference type="ARBA" id="ARBA00004173"/>
    </source>
</evidence>
<name>A0A0L0G2C3_9EUKA</name>
<feature type="non-terminal residue" evidence="3">
    <location>
        <position position="1"/>
    </location>
</feature>
<comment type="subcellular location">
    <subcellularLocation>
        <location evidence="1">Mitochondrion</location>
    </subcellularLocation>
</comment>
<sequence length="224" mass="24827">RCDTLAVRPRVHSALKTIKQRKCYSHTLTTGPGVNEPTVVSGTRYEEHVQAVLHRYMFDLDRVGGANDKGADLAGSWHLPSDAYENRTDNQSSLDKNTRVMVQCKNYKKKLGPVHVREIEGALGGRAQKTVGLLVTPKGFSPMCISRSDSSAYPLALIVVSELHDIVSIHTNASLRTLLPTITIGTKHEVIDHTRVRIPVILHRSRENGMVTIKGKYLPQRCDG</sequence>